<dbReference type="SUPFAM" id="SSF56059">
    <property type="entry name" value="Glutathione synthetase ATP-binding domain-like"/>
    <property type="match status" value="1"/>
</dbReference>
<dbReference type="InterPro" id="IPR004344">
    <property type="entry name" value="TTL/TTLL_fam"/>
</dbReference>
<dbReference type="InterPro" id="IPR051437">
    <property type="entry name" value="TTLL_monoglycylase"/>
</dbReference>
<dbReference type="OrthoDB" id="10255472at2759"/>
<reference evidence="6 7" key="1">
    <citation type="submission" date="2016-11" db="EMBL/GenBank/DDBJ databases">
        <title>The macronuclear genome of Stentor coeruleus: a giant cell with tiny introns.</title>
        <authorList>
            <person name="Slabodnick M."/>
            <person name="Ruby J.G."/>
            <person name="Reiff S.B."/>
            <person name="Swart E.C."/>
            <person name="Gosai S."/>
            <person name="Prabakaran S."/>
            <person name="Witkowska E."/>
            <person name="Larue G.E."/>
            <person name="Fisher S."/>
            <person name="Freeman R.M."/>
            <person name="Gunawardena J."/>
            <person name="Chu W."/>
            <person name="Stover N.A."/>
            <person name="Gregory B.D."/>
            <person name="Nowacki M."/>
            <person name="Derisi J."/>
            <person name="Roy S.W."/>
            <person name="Marshall W.F."/>
            <person name="Sood P."/>
        </authorList>
    </citation>
    <scope>NUCLEOTIDE SEQUENCE [LARGE SCALE GENOMIC DNA]</scope>
    <source>
        <strain evidence="6">WM001</strain>
    </source>
</reference>
<gene>
    <name evidence="6" type="ORF">SteCoe_36350</name>
</gene>
<keyword evidence="5" id="KW-0067">ATP-binding</keyword>
<comment type="caution">
    <text evidence="6">The sequence shown here is derived from an EMBL/GenBank/DDBJ whole genome shotgun (WGS) entry which is preliminary data.</text>
</comment>
<dbReference type="PROSITE" id="PS51221">
    <property type="entry name" value="TTL"/>
    <property type="match status" value="1"/>
</dbReference>
<dbReference type="AlphaFoldDB" id="A0A1R2AQA6"/>
<organism evidence="6 7">
    <name type="scientific">Stentor coeruleus</name>
    <dbReference type="NCBI Taxonomy" id="5963"/>
    <lineage>
        <taxon>Eukaryota</taxon>
        <taxon>Sar</taxon>
        <taxon>Alveolata</taxon>
        <taxon>Ciliophora</taxon>
        <taxon>Postciliodesmatophora</taxon>
        <taxon>Heterotrichea</taxon>
        <taxon>Heterotrichida</taxon>
        <taxon>Stentoridae</taxon>
        <taxon>Stentor</taxon>
    </lineage>
</organism>
<dbReference type="GO" id="GO:0015630">
    <property type="term" value="C:microtubule cytoskeleton"/>
    <property type="evidence" value="ECO:0007669"/>
    <property type="project" value="TreeGrafter"/>
</dbReference>
<evidence type="ECO:0000313" key="6">
    <source>
        <dbReference type="EMBL" id="OMJ66718.1"/>
    </source>
</evidence>
<dbReference type="Pfam" id="PF03133">
    <property type="entry name" value="TTL"/>
    <property type="match status" value="1"/>
</dbReference>
<evidence type="ECO:0000256" key="5">
    <source>
        <dbReference type="ARBA" id="ARBA00022840"/>
    </source>
</evidence>
<evidence type="ECO:0000313" key="7">
    <source>
        <dbReference type="Proteomes" id="UP000187209"/>
    </source>
</evidence>
<sequence length="607" mass="70860">MQDLICLNSLKKSKHNTSEKSTNEADKVRKCLHMQKDVIKGILNFYTKSESKLLKHYEPKKALSELSVKHVPSPFLQVTASPYLSSKITITSKIGGLEKSQEIKKPQKPVKNPEKNLEKNSVSIFKNRTRLSTSHVELKILKPQKPFDLWKYHNKINLDAKVFIIKGKYPDLRTALVRRGWVENPNIESIFYDLKWSRSARVPININDWQVYNHFPRNLQLTAKWNLCKNLNKQLQKPGGKSSLYFFPRCFKLNDRGFQRFNEYFKINYATSMVKEAANDMGKYHYEKVAASVQISKRWIGKLKYGIDEEEYGIVLNNDWRILSTVDQRMIGLYYAKCYKEENLHEAVLETNRDLRGFDPQYYINGSKNIWIIKPGHKSRGRDISIHTCIRDIYDYTNSSDLCVVQKYIENPLLINSKKFDIRQWVLVSSSEPLTIWIFKECYLRFTINDYTLSELSDVYAHLTNNSISKKSKEFHKAEIQGCMWSLGAFKEYLISEFEHDVWNSRIFPDIKHIVKRSLISVGNLGRKNSFELFGYDLMVDNNLNTWLIEINSSPAMDYSTSITESLVKRVMEDIVKVVVDYSTDNNANTGSFELIYTGKTRKKYSD</sequence>
<protein>
    <recommendedName>
        <fullName evidence="8">Tubulin--tyrosine ligase-like protein 9</fullName>
    </recommendedName>
</protein>
<keyword evidence="3" id="KW-0436">Ligase</keyword>
<keyword evidence="4" id="KW-0547">Nucleotide-binding</keyword>
<accession>A0A1R2AQA6</accession>
<dbReference type="GO" id="GO:0005737">
    <property type="term" value="C:cytoplasm"/>
    <property type="evidence" value="ECO:0007669"/>
    <property type="project" value="UniProtKB-SubCell"/>
</dbReference>
<keyword evidence="2" id="KW-0963">Cytoplasm</keyword>
<comment type="subcellular location">
    <subcellularLocation>
        <location evidence="1">Cytoplasm</location>
    </subcellularLocation>
</comment>
<evidence type="ECO:0000256" key="4">
    <source>
        <dbReference type="ARBA" id="ARBA00022741"/>
    </source>
</evidence>
<dbReference type="GO" id="GO:0070736">
    <property type="term" value="F:protein-glycine ligase activity, initiating"/>
    <property type="evidence" value="ECO:0007669"/>
    <property type="project" value="TreeGrafter"/>
</dbReference>
<evidence type="ECO:0008006" key="8">
    <source>
        <dbReference type="Google" id="ProtNLM"/>
    </source>
</evidence>
<dbReference type="Gene3D" id="3.30.470.20">
    <property type="entry name" value="ATP-grasp fold, B domain"/>
    <property type="match status" value="1"/>
</dbReference>
<proteinExistence type="predicted"/>
<evidence type="ECO:0000256" key="2">
    <source>
        <dbReference type="ARBA" id="ARBA00022490"/>
    </source>
</evidence>
<name>A0A1R2AQA6_9CILI</name>
<dbReference type="GO" id="GO:0005524">
    <property type="term" value="F:ATP binding"/>
    <property type="evidence" value="ECO:0007669"/>
    <property type="project" value="UniProtKB-KW"/>
</dbReference>
<dbReference type="EMBL" id="MPUH01001650">
    <property type="protein sequence ID" value="OMJ66718.1"/>
    <property type="molecule type" value="Genomic_DNA"/>
</dbReference>
<keyword evidence="7" id="KW-1185">Reference proteome</keyword>
<evidence type="ECO:0000256" key="1">
    <source>
        <dbReference type="ARBA" id="ARBA00004496"/>
    </source>
</evidence>
<dbReference type="PANTHER" id="PTHR45870">
    <property type="entry name" value="TUBULIN MONOGLYCYLASE TTLL3"/>
    <property type="match status" value="1"/>
</dbReference>
<dbReference type="Proteomes" id="UP000187209">
    <property type="component" value="Unassembled WGS sequence"/>
</dbReference>
<dbReference type="PANTHER" id="PTHR45870:SF2">
    <property type="entry name" value="TUBULIN MONOGLYCYLASE TTLL3"/>
    <property type="match status" value="1"/>
</dbReference>
<evidence type="ECO:0000256" key="3">
    <source>
        <dbReference type="ARBA" id="ARBA00022598"/>
    </source>
</evidence>